<evidence type="ECO:0000313" key="2">
    <source>
        <dbReference type="Proteomes" id="UP000019184"/>
    </source>
</evidence>
<evidence type="ECO:0000313" key="1">
    <source>
        <dbReference type="EMBL" id="CDH45805.1"/>
    </source>
</evidence>
<dbReference type="AlphaFoldDB" id="A0A7U7GCH0"/>
<proteinExistence type="predicted"/>
<name>A0A7U7GCH0_9GAMM</name>
<reference evidence="1 2" key="1">
    <citation type="journal article" date="2014" name="ISME J.">
        <title>Candidatus Competibacter-lineage genomes retrieved from metagenomes reveal functional metabolic diversity.</title>
        <authorList>
            <person name="McIlroy S.J."/>
            <person name="Albertsen M."/>
            <person name="Andresen E.K."/>
            <person name="Saunders A.M."/>
            <person name="Kristiansen R."/>
            <person name="Stokholm-Bjerregaard M."/>
            <person name="Nielsen K.L."/>
            <person name="Nielsen P.H."/>
        </authorList>
    </citation>
    <scope>NUCLEOTIDE SEQUENCE [LARGE SCALE GENOMIC DNA]</scope>
    <source>
        <strain evidence="1 2">Run_B_J11</strain>
    </source>
</reference>
<organism evidence="1 2">
    <name type="scientific">Candidatus Contendobacter odensis Run_B_J11</name>
    <dbReference type="NCBI Taxonomy" id="1400861"/>
    <lineage>
        <taxon>Bacteria</taxon>
        <taxon>Pseudomonadati</taxon>
        <taxon>Pseudomonadota</taxon>
        <taxon>Gammaproteobacteria</taxon>
        <taxon>Candidatus Competibacteraceae</taxon>
        <taxon>Candidatus Contendibacter</taxon>
    </lineage>
</organism>
<keyword evidence="2" id="KW-1185">Reference proteome</keyword>
<dbReference type="Proteomes" id="UP000019184">
    <property type="component" value="Unassembled WGS sequence"/>
</dbReference>
<dbReference type="EMBL" id="CBTK010000212">
    <property type="protein sequence ID" value="CDH45805.1"/>
    <property type="molecule type" value="Genomic_DNA"/>
</dbReference>
<sequence>MMTIGDIEKLPECERAVARASYQYYRALLHGAPNPARLRLRQIWLAEIARRWPGVW</sequence>
<gene>
    <name evidence="1" type="ORF">BN874_290046</name>
</gene>
<comment type="caution">
    <text evidence="1">The sequence shown here is derived from an EMBL/GenBank/DDBJ whole genome shotgun (WGS) entry which is preliminary data.</text>
</comment>
<accession>A0A7U7GCH0</accession>
<dbReference type="RefSeq" id="WP_154724917.1">
    <property type="nucleotide sequence ID" value="NZ_CBTK010000212.1"/>
</dbReference>
<protein>
    <submittedName>
        <fullName evidence="1">Uncharacterized protein</fullName>
    </submittedName>
</protein>
<dbReference type="OrthoDB" id="9905306at2"/>